<accession>A0A8S1IMS5</accession>
<dbReference type="InterPro" id="IPR005135">
    <property type="entry name" value="Endo/exonuclease/phosphatase"/>
</dbReference>
<dbReference type="OrthoDB" id="2866996at2759"/>
<gene>
    <name evidence="2" type="ORF">OSTQU699_LOCUS1378</name>
</gene>
<reference evidence="2" key="1">
    <citation type="submission" date="2020-12" db="EMBL/GenBank/DDBJ databases">
        <authorList>
            <person name="Iha C."/>
        </authorList>
    </citation>
    <scope>NUCLEOTIDE SEQUENCE</scope>
</reference>
<dbReference type="GO" id="GO:0000175">
    <property type="term" value="F:3'-5'-RNA exonuclease activity"/>
    <property type="evidence" value="ECO:0007669"/>
    <property type="project" value="TreeGrafter"/>
</dbReference>
<evidence type="ECO:0000313" key="3">
    <source>
        <dbReference type="Proteomes" id="UP000708148"/>
    </source>
</evidence>
<dbReference type="Gene3D" id="3.60.10.10">
    <property type="entry name" value="Endonuclease/exonuclease/phosphatase"/>
    <property type="match status" value="1"/>
</dbReference>
<evidence type="ECO:0000259" key="1">
    <source>
        <dbReference type="Pfam" id="PF03372"/>
    </source>
</evidence>
<dbReference type="EMBL" id="CAJHUC010000422">
    <property type="protein sequence ID" value="CAD7696017.1"/>
    <property type="molecule type" value="Genomic_DNA"/>
</dbReference>
<dbReference type="Pfam" id="PF03372">
    <property type="entry name" value="Exo_endo_phos"/>
    <property type="match status" value="1"/>
</dbReference>
<dbReference type="SUPFAM" id="SSF56219">
    <property type="entry name" value="DNase I-like"/>
    <property type="match status" value="1"/>
</dbReference>
<dbReference type="InterPro" id="IPR036691">
    <property type="entry name" value="Endo/exonu/phosph_ase_sf"/>
</dbReference>
<proteinExistence type="predicted"/>
<dbReference type="Proteomes" id="UP000708148">
    <property type="component" value="Unassembled WGS sequence"/>
</dbReference>
<dbReference type="InterPro" id="IPR050410">
    <property type="entry name" value="CCR4/nocturin_mRNA_transcr"/>
</dbReference>
<feature type="domain" description="Endonuclease/exonuclease/phosphatase" evidence="1">
    <location>
        <begin position="58"/>
        <end position="386"/>
    </location>
</feature>
<name>A0A8S1IMS5_9CHLO</name>
<protein>
    <recommendedName>
        <fullName evidence="1">Endonuclease/exonuclease/phosphatase domain-containing protein</fullName>
    </recommendedName>
</protein>
<keyword evidence="3" id="KW-1185">Reference proteome</keyword>
<dbReference type="PANTHER" id="PTHR12121">
    <property type="entry name" value="CARBON CATABOLITE REPRESSOR PROTEIN 4"/>
    <property type="match status" value="1"/>
</dbReference>
<sequence>MCGWLVWGRLTRLLRAPNGQRSRQLTTTGCRLDRVFEAPPQQRQLEVGRGGAAAFRLLTYNILANCYACHHASYCPKELLEWDSRRLRILEELQKYDADLVCLQEVERKFYEDDLEAWFLGQGFEGIHFTKKPKVPARVEEGCALFYRTSTFSRISSRKFFFSDEIGFSGGGQFFTAVKEQRDGAILALLKHIATGQNLLACSAHLYWNPKWPDVKVAQAHALCAAVAKFLERQSQPAETPVVLCGDFNSLWRKYDADEYDKIIDGRHLTSGTYELLRVGELDSSHPHHPLRRNHSGRPRGGHIWGLKFSTSGRTFESAYHKVHGCEPLVTNKTDDFEGCLDYIYLSKGHFNVLETLSMPYDSAGLENPKHVVLPPMPNAMFPSDHLALGATVVFC</sequence>
<dbReference type="AlphaFoldDB" id="A0A8S1IMS5"/>
<evidence type="ECO:0000313" key="2">
    <source>
        <dbReference type="EMBL" id="CAD7696017.1"/>
    </source>
</evidence>
<comment type="caution">
    <text evidence="2">The sequence shown here is derived from an EMBL/GenBank/DDBJ whole genome shotgun (WGS) entry which is preliminary data.</text>
</comment>
<organism evidence="2 3">
    <name type="scientific">Ostreobium quekettii</name>
    <dbReference type="NCBI Taxonomy" id="121088"/>
    <lineage>
        <taxon>Eukaryota</taxon>
        <taxon>Viridiplantae</taxon>
        <taxon>Chlorophyta</taxon>
        <taxon>core chlorophytes</taxon>
        <taxon>Ulvophyceae</taxon>
        <taxon>TCBD clade</taxon>
        <taxon>Bryopsidales</taxon>
        <taxon>Ostreobineae</taxon>
        <taxon>Ostreobiaceae</taxon>
        <taxon>Ostreobium</taxon>
    </lineage>
</organism>
<dbReference type="PANTHER" id="PTHR12121:SF100">
    <property type="entry name" value="POLY(A)-SPECIFIC RIBONUCLEASE"/>
    <property type="match status" value="1"/>
</dbReference>